<feature type="domain" description="HTH lacI-type" evidence="4">
    <location>
        <begin position="4"/>
        <end position="59"/>
    </location>
</feature>
<dbReference type="GO" id="GO:0003677">
    <property type="term" value="F:DNA binding"/>
    <property type="evidence" value="ECO:0007669"/>
    <property type="project" value="UniProtKB-KW"/>
</dbReference>
<dbReference type="Proteomes" id="UP001335737">
    <property type="component" value="Unassembled WGS sequence"/>
</dbReference>
<evidence type="ECO:0000256" key="2">
    <source>
        <dbReference type="ARBA" id="ARBA00023125"/>
    </source>
</evidence>
<reference evidence="5 6" key="1">
    <citation type="journal article" date="2024" name="Int. J. Syst. Evol. Microbiol.">
        <title>Virgibacillus tibetensis sp. nov., isolated from salt lake on the Tibetan Plateau of China.</title>
        <authorList>
            <person name="Phurbu D."/>
            <person name="Liu Z.-X."/>
            <person name="Wang R."/>
            <person name="Zheng Y.-Y."/>
            <person name="Liu H.-C."/>
            <person name="Zhou Y.-G."/>
            <person name="Yu Y.-J."/>
            <person name="Li A.-H."/>
        </authorList>
    </citation>
    <scope>NUCLEOTIDE SEQUENCE [LARGE SCALE GENOMIC DNA]</scope>
    <source>
        <strain evidence="5 6">C22-A2</strain>
    </source>
</reference>
<dbReference type="Pfam" id="PF00356">
    <property type="entry name" value="LacI"/>
    <property type="match status" value="1"/>
</dbReference>
<dbReference type="Gene3D" id="3.40.50.2300">
    <property type="match status" value="2"/>
</dbReference>
<dbReference type="SUPFAM" id="SSF53822">
    <property type="entry name" value="Periplasmic binding protein-like I"/>
    <property type="match status" value="1"/>
</dbReference>
<name>A0ABU6KGU5_9BACI</name>
<dbReference type="SUPFAM" id="SSF47413">
    <property type="entry name" value="lambda repressor-like DNA-binding domains"/>
    <property type="match status" value="1"/>
</dbReference>
<evidence type="ECO:0000313" key="5">
    <source>
        <dbReference type="EMBL" id="MEC5424527.1"/>
    </source>
</evidence>
<dbReference type="InterPro" id="IPR000843">
    <property type="entry name" value="HTH_LacI"/>
</dbReference>
<keyword evidence="6" id="KW-1185">Reference proteome</keyword>
<protein>
    <submittedName>
        <fullName evidence="5">LacI family DNA-binding transcriptional regulator</fullName>
    </submittedName>
</protein>
<dbReference type="CDD" id="cd01392">
    <property type="entry name" value="HTH_LacI"/>
    <property type="match status" value="1"/>
</dbReference>
<dbReference type="SMART" id="SM00354">
    <property type="entry name" value="HTH_LACI"/>
    <property type="match status" value="1"/>
</dbReference>
<dbReference type="PANTHER" id="PTHR30146:SF109">
    <property type="entry name" value="HTH-TYPE TRANSCRIPTIONAL REGULATOR GALS"/>
    <property type="match status" value="1"/>
</dbReference>
<keyword evidence="1" id="KW-0805">Transcription regulation</keyword>
<dbReference type="PROSITE" id="PS50932">
    <property type="entry name" value="HTH_LACI_2"/>
    <property type="match status" value="1"/>
</dbReference>
<evidence type="ECO:0000256" key="1">
    <source>
        <dbReference type="ARBA" id="ARBA00023015"/>
    </source>
</evidence>
<sequence length="330" mass="37959">MKKATMADVARLAGISKTTVSQYINNRFTYMSESTKLRIKDAIEELQYVPNDTARSLKQKKTRTIGVIVANILHAFTNEVIRSIEDECERNNFQIFVCNADDDSEKERNYIDILLAKQVDGLIIFPTSGNFDYYKYLKKLNFPVVFVDRKIDENIYPTILLDNYYASTIAVETLYTNSISEIGIVLPPLKKGITPRIERLEGFKDALAQKNLKLNEDWIVTGSKSEIKEHLDTLYLKNNLPRAFFSVNDISLIELLKFIKSKRLNIPEDISVITIDYSIFLDLLASPISVIKQPTFEMGKFAAESLLKLITEEKLKQEYEIKRFSPKVNR</sequence>
<dbReference type="InterPro" id="IPR046335">
    <property type="entry name" value="LacI/GalR-like_sensor"/>
</dbReference>
<dbReference type="Gene3D" id="1.10.260.40">
    <property type="entry name" value="lambda repressor-like DNA-binding domains"/>
    <property type="match status" value="1"/>
</dbReference>
<proteinExistence type="predicted"/>
<dbReference type="RefSeq" id="WP_327608091.1">
    <property type="nucleotide sequence ID" value="NZ_JARZFX010000006.1"/>
</dbReference>
<comment type="caution">
    <text evidence="5">The sequence shown here is derived from an EMBL/GenBank/DDBJ whole genome shotgun (WGS) entry which is preliminary data.</text>
</comment>
<dbReference type="InterPro" id="IPR010982">
    <property type="entry name" value="Lambda_DNA-bd_dom_sf"/>
</dbReference>
<dbReference type="PANTHER" id="PTHR30146">
    <property type="entry name" value="LACI-RELATED TRANSCRIPTIONAL REPRESSOR"/>
    <property type="match status" value="1"/>
</dbReference>
<accession>A0ABU6KGU5</accession>
<evidence type="ECO:0000259" key="4">
    <source>
        <dbReference type="PROSITE" id="PS50932"/>
    </source>
</evidence>
<dbReference type="Pfam" id="PF13377">
    <property type="entry name" value="Peripla_BP_3"/>
    <property type="match status" value="1"/>
</dbReference>
<keyword evidence="3" id="KW-0804">Transcription</keyword>
<evidence type="ECO:0000256" key="3">
    <source>
        <dbReference type="ARBA" id="ARBA00023163"/>
    </source>
</evidence>
<dbReference type="InterPro" id="IPR028082">
    <property type="entry name" value="Peripla_BP_I"/>
</dbReference>
<dbReference type="CDD" id="cd19977">
    <property type="entry name" value="PBP1_EndR-like"/>
    <property type="match status" value="1"/>
</dbReference>
<gene>
    <name evidence="5" type="ORF">QGM71_13585</name>
</gene>
<keyword evidence="2 5" id="KW-0238">DNA-binding</keyword>
<evidence type="ECO:0000313" key="6">
    <source>
        <dbReference type="Proteomes" id="UP001335737"/>
    </source>
</evidence>
<organism evidence="5 6">
    <name type="scientific">Virgibacillus tibetensis</name>
    <dbReference type="NCBI Taxonomy" id="3042313"/>
    <lineage>
        <taxon>Bacteria</taxon>
        <taxon>Bacillati</taxon>
        <taxon>Bacillota</taxon>
        <taxon>Bacilli</taxon>
        <taxon>Bacillales</taxon>
        <taxon>Bacillaceae</taxon>
        <taxon>Virgibacillus</taxon>
    </lineage>
</organism>
<dbReference type="EMBL" id="JARZFX010000006">
    <property type="protein sequence ID" value="MEC5424527.1"/>
    <property type="molecule type" value="Genomic_DNA"/>
</dbReference>